<dbReference type="Proteomes" id="UP001205105">
    <property type="component" value="Unassembled WGS sequence"/>
</dbReference>
<keyword evidence="3" id="KW-1185">Reference proteome</keyword>
<accession>A0AAD5H8N4</accession>
<proteinExistence type="predicted"/>
<evidence type="ECO:0000313" key="2">
    <source>
        <dbReference type="EMBL" id="KAI7845478.1"/>
    </source>
</evidence>
<dbReference type="AlphaFoldDB" id="A0AAD5H8N4"/>
<organism evidence="2 3">
    <name type="scientific">Chlorella ohadii</name>
    <dbReference type="NCBI Taxonomy" id="2649997"/>
    <lineage>
        <taxon>Eukaryota</taxon>
        <taxon>Viridiplantae</taxon>
        <taxon>Chlorophyta</taxon>
        <taxon>core chlorophytes</taxon>
        <taxon>Trebouxiophyceae</taxon>
        <taxon>Chlorellales</taxon>
        <taxon>Chlorellaceae</taxon>
        <taxon>Chlorella clade</taxon>
        <taxon>Chlorella</taxon>
    </lineage>
</organism>
<feature type="compositionally biased region" description="Basic and acidic residues" evidence="1">
    <location>
        <begin position="18"/>
        <end position="27"/>
    </location>
</feature>
<name>A0AAD5H8N4_9CHLO</name>
<reference evidence="2" key="1">
    <citation type="submission" date="2020-11" db="EMBL/GenBank/DDBJ databases">
        <title>Chlorella ohadii genome sequencing and assembly.</title>
        <authorList>
            <person name="Murik O."/>
            <person name="Treves H."/>
            <person name="Kedem I."/>
            <person name="Shotland Y."/>
            <person name="Kaplan A."/>
        </authorList>
    </citation>
    <scope>NUCLEOTIDE SEQUENCE</scope>
    <source>
        <strain evidence="2">1</strain>
    </source>
</reference>
<feature type="region of interest" description="Disordered" evidence="1">
    <location>
        <begin position="1"/>
        <end position="99"/>
    </location>
</feature>
<protein>
    <submittedName>
        <fullName evidence="2">Uncharacterized protein</fullName>
    </submittedName>
</protein>
<evidence type="ECO:0000313" key="3">
    <source>
        <dbReference type="Proteomes" id="UP001205105"/>
    </source>
</evidence>
<gene>
    <name evidence="2" type="ORF">COHA_001026</name>
</gene>
<sequence length="209" mass="21963">MGSLTSGWDTGLPGRAPKGFEDFKEPVSPRAHCKAGAFSGSPQASGDLDKPGSPPRLARVSAPPAMHGASAVQRYLSRSSGSVPPSPRVATPRAAGTPKHMVLKVGDEEMNHRPIDAKERWCTRVESSRLNERPDEVDEESWRHGGFKLLDPSHSMHIAAATAAAAVAAVDGALVTPPTEGSPHSPRPLVTAARIIPEEACESLDCAGL</sequence>
<comment type="caution">
    <text evidence="2">The sequence shown here is derived from an EMBL/GenBank/DDBJ whole genome shotgun (WGS) entry which is preliminary data.</text>
</comment>
<evidence type="ECO:0000256" key="1">
    <source>
        <dbReference type="SAM" id="MobiDB-lite"/>
    </source>
</evidence>
<dbReference type="EMBL" id="JADXDR010000017">
    <property type="protein sequence ID" value="KAI7845478.1"/>
    <property type="molecule type" value="Genomic_DNA"/>
</dbReference>